<keyword evidence="4" id="KW-1185">Reference proteome</keyword>
<evidence type="ECO:0000313" key="4">
    <source>
        <dbReference type="Proteomes" id="UP000324479"/>
    </source>
</evidence>
<feature type="region of interest" description="Disordered" evidence="1">
    <location>
        <begin position="26"/>
        <end position="62"/>
    </location>
</feature>
<proteinExistence type="predicted"/>
<dbReference type="AlphaFoldDB" id="A0A5M6CWU4"/>
<feature type="chain" id="PRO_5024274282" description="TRASH domain-containing protein" evidence="2">
    <location>
        <begin position="21"/>
        <end position="129"/>
    </location>
</feature>
<accession>A0A5M6CWU4</accession>
<feature type="compositionally biased region" description="Polar residues" evidence="1">
    <location>
        <begin position="26"/>
        <end position="42"/>
    </location>
</feature>
<reference evidence="3 4" key="1">
    <citation type="submission" date="2019-08" db="EMBL/GenBank/DDBJ databases">
        <authorList>
            <person name="Dhanesh K."/>
            <person name="Kumar G."/>
            <person name="Sasikala C."/>
            <person name="Venkata Ramana C."/>
        </authorList>
    </citation>
    <scope>NUCLEOTIDE SEQUENCE [LARGE SCALE GENOMIC DNA]</scope>
    <source>
        <strain evidence="3 4">JC645</strain>
    </source>
</reference>
<keyword evidence="2" id="KW-0732">Signal</keyword>
<evidence type="ECO:0000256" key="2">
    <source>
        <dbReference type="SAM" id="SignalP"/>
    </source>
</evidence>
<protein>
    <recommendedName>
        <fullName evidence="5">TRASH domain-containing protein</fullName>
    </recommendedName>
</protein>
<dbReference type="Proteomes" id="UP000324479">
    <property type="component" value="Unassembled WGS sequence"/>
</dbReference>
<name>A0A5M6CWU4_9BACT</name>
<gene>
    <name evidence="3" type="ORF">FYK55_23085</name>
</gene>
<comment type="caution">
    <text evidence="3">The sequence shown here is derived from an EMBL/GenBank/DDBJ whole genome shotgun (WGS) entry which is preliminary data.</text>
</comment>
<evidence type="ECO:0008006" key="5">
    <source>
        <dbReference type="Google" id="ProtNLM"/>
    </source>
</evidence>
<organism evidence="3 4">
    <name type="scientific">Roseiconus nitratireducens</name>
    <dbReference type="NCBI Taxonomy" id="2605748"/>
    <lineage>
        <taxon>Bacteria</taxon>
        <taxon>Pseudomonadati</taxon>
        <taxon>Planctomycetota</taxon>
        <taxon>Planctomycetia</taxon>
        <taxon>Pirellulales</taxon>
        <taxon>Pirellulaceae</taxon>
        <taxon>Roseiconus</taxon>
    </lineage>
</organism>
<dbReference type="EMBL" id="VWOX01000017">
    <property type="protein sequence ID" value="KAA5539691.1"/>
    <property type="molecule type" value="Genomic_DNA"/>
</dbReference>
<evidence type="ECO:0000313" key="3">
    <source>
        <dbReference type="EMBL" id="KAA5539691.1"/>
    </source>
</evidence>
<dbReference type="RefSeq" id="WP_150079000.1">
    <property type="nucleotide sequence ID" value="NZ_VWOX01000017.1"/>
</dbReference>
<feature type="signal peptide" evidence="2">
    <location>
        <begin position="1"/>
        <end position="20"/>
    </location>
</feature>
<evidence type="ECO:0000256" key="1">
    <source>
        <dbReference type="SAM" id="MobiDB-lite"/>
    </source>
</evidence>
<sequence>MRTNLATSVTLFAAFLLVVAGCNQSPDSDIPPQSETQNSTAASGDVETSVESEPTAAADSMPAGLKELDADDRTAAMQQKVCPVSGQSLGSMGAPKKIDVDGQSVWICCDSCEEKLLADPQKYLAKLEP</sequence>
<dbReference type="PROSITE" id="PS51257">
    <property type="entry name" value="PROKAR_LIPOPROTEIN"/>
    <property type="match status" value="1"/>
</dbReference>